<reference evidence="10" key="1">
    <citation type="journal article" date="2019" name="Int. J. Syst. Evol. Microbiol.">
        <title>The Global Catalogue of Microorganisms (GCM) 10K type strain sequencing project: providing services to taxonomists for standard genome sequencing and annotation.</title>
        <authorList>
            <consortium name="The Broad Institute Genomics Platform"/>
            <consortium name="The Broad Institute Genome Sequencing Center for Infectious Disease"/>
            <person name="Wu L."/>
            <person name="Ma J."/>
        </authorList>
    </citation>
    <scope>NUCLEOTIDE SEQUENCE [LARGE SCALE GENOMIC DNA]</scope>
    <source>
        <strain evidence="10">CCUG 15531</strain>
    </source>
</reference>
<comment type="subcellular location">
    <subcellularLocation>
        <location evidence="1 7">Cell membrane</location>
        <topology evidence="1 7">Multi-pass membrane protein</topology>
    </subcellularLocation>
</comment>
<dbReference type="InterPro" id="IPR000515">
    <property type="entry name" value="MetI-like"/>
</dbReference>
<evidence type="ECO:0000313" key="9">
    <source>
        <dbReference type="EMBL" id="MFD1779898.1"/>
    </source>
</evidence>
<evidence type="ECO:0000256" key="7">
    <source>
        <dbReference type="RuleBase" id="RU363032"/>
    </source>
</evidence>
<evidence type="ECO:0000313" key="10">
    <source>
        <dbReference type="Proteomes" id="UP001597227"/>
    </source>
</evidence>
<feature type="transmembrane region" description="Helical" evidence="7">
    <location>
        <begin position="220"/>
        <end position="247"/>
    </location>
</feature>
<feature type="transmembrane region" description="Helical" evidence="7">
    <location>
        <begin position="20"/>
        <end position="47"/>
    </location>
</feature>
<evidence type="ECO:0000256" key="2">
    <source>
        <dbReference type="ARBA" id="ARBA00022448"/>
    </source>
</evidence>
<proteinExistence type="inferred from homology"/>
<dbReference type="SUPFAM" id="SSF161098">
    <property type="entry name" value="MetI-like"/>
    <property type="match status" value="1"/>
</dbReference>
<keyword evidence="2 7" id="KW-0813">Transport</keyword>
<evidence type="ECO:0000256" key="3">
    <source>
        <dbReference type="ARBA" id="ARBA00022475"/>
    </source>
</evidence>
<feature type="transmembrane region" description="Helical" evidence="7">
    <location>
        <begin position="115"/>
        <end position="135"/>
    </location>
</feature>
<gene>
    <name evidence="9" type="ORF">ACFSFW_14635</name>
</gene>
<organism evidence="9 10">
    <name type="scientific">Fredinandcohnia salidurans</name>
    <dbReference type="NCBI Taxonomy" id="2595041"/>
    <lineage>
        <taxon>Bacteria</taxon>
        <taxon>Bacillati</taxon>
        <taxon>Bacillota</taxon>
        <taxon>Bacilli</taxon>
        <taxon>Bacillales</taxon>
        <taxon>Bacillaceae</taxon>
        <taxon>Fredinandcohnia</taxon>
    </lineage>
</organism>
<evidence type="ECO:0000256" key="5">
    <source>
        <dbReference type="ARBA" id="ARBA00022989"/>
    </source>
</evidence>
<evidence type="ECO:0000256" key="4">
    <source>
        <dbReference type="ARBA" id="ARBA00022692"/>
    </source>
</evidence>
<name>A0ABW4MPL5_9BACI</name>
<dbReference type="Gene3D" id="1.10.3720.10">
    <property type="entry name" value="MetI-like"/>
    <property type="match status" value="1"/>
</dbReference>
<keyword evidence="5 7" id="KW-1133">Transmembrane helix</keyword>
<protein>
    <submittedName>
        <fullName evidence="9">Carbohydrate ABC transporter permease</fullName>
    </submittedName>
</protein>
<dbReference type="PANTHER" id="PTHR30193">
    <property type="entry name" value="ABC TRANSPORTER PERMEASE PROTEIN"/>
    <property type="match status" value="1"/>
</dbReference>
<evidence type="ECO:0000256" key="1">
    <source>
        <dbReference type="ARBA" id="ARBA00004651"/>
    </source>
</evidence>
<feature type="transmembrane region" description="Helical" evidence="7">
    <location>
        <begin position="83"/>
        <end position="103"/>
    </location>
</feature>
<feature type="transmembrane region" description="Helical" evidence="7">
    <location>
        <begin position="267"/>
        <end position="289"/>
    </location>
</feature>
<comment type="similarity">
    <text evidence="7">Belongs to the binding-protein-dependent transport system permease family.</text>
</comment>
<dbReference type="Pfam" id="PF00528">
    <property type="entry name" value="BPD_transp_1"/>
    <property type="match status" value="1"/>
</dbReference>
<feature type="domain" description="ABC transmembrane type-1" evidence="8">
    <location>
        <begin position="77"/>
        <end position="288"/>
    </location>
</feature>
<dbReference type="EMBL" id="JBHUEK010000025">
    <property type="protein sequence ID" value="MFD1779898.1"/>
    <property type="molecule type" value="Genomic_DNA"/>
</dbReference>
<keyword evidence="6 7" id="KW-0472">Membrane</keyword>
<dbReference type="RefSeq" id="WP_099361380.1">
    <property type="nucleotide sequence ID" value="NZ_JBHUEK010000025.1"/>
</dbReference>
<sequence>MLNKTKKANSYQLVSRKVPYLFISPWIIGFLVFTLGPLAFSLIMSFFDWPITSAPSFVGIDNYKTMFTDDPQFYKSLAITFKFAAIFVPLNLVTALILALLITQPLKGMKIFRTIFYLPAVVSGVAISIIWGWIFNSEYGILNYLLSLAGIEGPKWLVDPKWAILTIVIASAWGVGTMMLIFYTDIKGIPPELYEAAAIDGAGPFRQFFSITIPSITPTILFNVITSVIAALQQLTLVLLLTGGGPLKSTYFYGLYVYNNAFKHHELGYASANAWFMFIVILILTMLIFKSSSTWVFYENEVKKEGKKKK</sequence>
<keyword evidence="10" id="KW-1185">Reference proteome</keyword>
<dbReference type="PROSITE" id="PS50928">
    <property type="entry name" value="ABC_TM1"/>
    <property type="match status" value="1"/>
</dbReference>
<comment type="caution">
    <text evidence="9">The sequence shown here is derived from an EMBL/GenBank/DDBJ whole genome shotgun (WGS) entry which is preliminary data.</text>
</comment>
<dbReference type="InterPro" id="IPR035906">
    <property type="entry name" value="MetI-like_sf"/>
</dbReference>
<keyword evidence="4 7" id="KW-0812">Transmembrane</keyword>
<feature type="transmembrane region" description="Helical" evidence="7">
    <location>
        <begin position="162"/>
        <end position="183"/>
    </location>
</feature>
<dbReference type="CDD" id="cd06261">
    <property type="entry name" value="TM_PBP2"/>
    <property type="match status" value="1"/>
</dbReference>
<accession>A0ABW4MPL5</accession>
<dbReference type="InterPro" id="IPR051393">
    <property type="entry name" value="ABC_transporter_permease"/>
</dbReference>
<dbReference type="Proteomes" id="UP001597227">
    <property type="component" value="Unassembled WGS sequence"/>
</dbReference>
<dbReference type="PANTHER" id="PTHR30193:SF1">
    <property type="entry name" value="ABC TRANSPORTER PERMEASE PROTEIN YESP-RELATED"/>
    <property type="match status" value="1"/>
</dbReference>
<evidence type="ECO:0000256" key="6">
    <source>
        <dbReference type="ARBA" id="ARBA00023136"/>
    </source>
</evidence>
<keyword evidence="3" id="KW-1003">Cell membrane</keyword>
<evidence type="ECO:0000259" key="8">
    <source>
        <dbReference type="PROSITE" id="PS50928"/>
    </source>
</evidence>